<dbReference type="Gene3D" id="3.90.226.10">
    <property type="entry name" value="2-enoyl-CoA Hydratase, Chain A, domain 1"/>
    <property type="match status" value="1"/>
</dbReference>
<dbReference type="EMBL" id="CAMXCT020002179">
    <property type="protein sequence ID" value="CAL1149617.1"/>
    <property type="molecule type" value="Genomic_DNA"/>
</dbReference>
<accession>A0A9P1CPQ4</accession>
<dbReference type="OrthoDB" id="439421at2759"/>
<evidence type="ECO:0000313" key="1">
    <source>
        <dbReference type="EMBL" id="CAI3996242.1"/>
    </source>
</evidence>
<gene>
    <name evidence="1" type="ORF">C1SCF055_LOCUS22737</name>
</gene>
<dbReference type="SUPFAM" id="SSF52096">
    <property type="entry name" value="ClpP/crotonase"/>
    <property type="match status" value="1"/>
</dbReference>
<organism evidence="1">
    <name type="scientific">Cladocopium goreaui</name>
    <dbReference type="NCBI Taxonomy" id="2562237"/>
    <lineage>
        <taxon>Eukaryota</taxon>
        <taxon>Sar</taxon>
        <taxon>Alveolata</taxon>
        <taxon>Dinophyceae</taxon>
        <taxon>Suessiales</taxon>
        <taxon>Symbiodiniaceae</taxon>
        <taxon>Cladocopium</taxon>
    </lineage>
</organism>
<dbReference type="EMBL" id="CAMXCT010002179">
    <property type="protein sequence ID" value="CAI3996242.1"/>
    <property type="molecule type" value="Genomic_DNA"/>
</dbReference>
<dbReference type="Pfam" id="PF00378">
    <property type="entry name" value="ECH_1"/>
    <property type="match status" value="1"/>
</dbReference>
<reference evidence="1" key="1">
    <citation type="submission" date="2022-10" db="EMBL/GenBank/DDBJ databases">
        <authorList>
            <person name="Chen Y."/>
            <person name="Dougan E. K."/>
            <person name="Chan C."/>
            <person name="Rhodes N."/>
            <person name="Thang M."/>
        </authorList>
    </citation>
    <scope>NUCLEOTIDE SEQUENCE</scope>
</reference>
<dbReference type="CDD" id="cd06558">
    <property type="entry name" value="crotonase-like"/>
    <property type="match status" value="1"/>
</dbReference>
<name>A0A9P1CPQ4_9DINO</name>
<reference evidence="2" key="2">
    <citation type="submission" date="2024-04" db="EMBL/GenBank/DDBJ databases">
        <authorList>
            <person name="Chen Y."/>
            <person name="Shah S."/>
            <person name="Dougan E. K."/>
            <person name="Thang M."/>
            <person name="Chan C."/>
        </authorList>
    </citation>
    <scope>NUCLEOTIDE SEQUENCE [LARGE SCALE GENOMIC DNA]</scope>
</reference>
<dbReference type="Gene3D" id="1.25.40.10">
    <property type="entry name" value="Tetratricopeptide repeat domain"/>
    <property type="match status" value="2"/>
</dbReference>
<dbReference type="Proteomes" id="UP001152797">
    <property type="component" value="Unassembled WGS sequence"/>
</dbReference>
<dbReference type="InterPro" id="IPR001753">
    <property type="entry name" value="Enoyl-CoA_hydra/iso"/>
</dbReference>
<dbReference type="AlphaFoldDB" id="A0A9P1CPQ4"/>
<sequence>MAAPQWLASGAGKVFQTLGQCKGEERRRELVAQLGQSENAEDVFQQSAVTLWSMLLDAHKVKKFAAPEGQVLPVLSLCLSSRLEKVLGAGLPAVDLNEATAQKALEEARNSGNSSKVAEALLALAAARLCANGTLPEVSDLVRQALTLVPGDAMEASACNVLANVYILMGQGKDALRSVKQGLSAMRARGGKKILEVPLLHTLMSASFLRHDTDEALRACREVALLCKDVKDPAVLALAEGCTALAHLANDEQGPAEKVLETSLKSLNDADGKILLLGALQEVSFAIGKPVSAVKAAGDLLALERKRGTKEGIARALLLVSASDPGATEAPKMAEEAKQQFVSLGDKLGEALALIALGKVQLSQPTTVSTALQSAKEAMNAFGHPAGQGFASSLMCLAHLRQEDSKASERSAREALSLFQDANHRAGQALAELLVRKSQQLSQKPKECKIVIDDDRVAHVEISGVCTPKSLEAVLQALHHARCKEGVKAVVLLLQGSKGPVSPAGYPGTAGGLTAAPDSQALASGTFLLGLRTLGLPCVVACCGKIAGPAWGLVLAADYRIAAASSSFILPLWGPPECFGDLVGHTVAMQLCYTQGPVSALTMLEYGVIHQCQKGEDDTKRAAAEVARRIASTPSLACHQSTTMLSPAIEKYASLVARGGVRA</sequence>
<proteinExistence type="predicted"/>
<evidence type="ECO:0000313" key="2">
    <source>
        <dbReference type="EMBL" id="CAL1149617.1"/>
    </source>
</evidence>
<keyword evidence="4" id="KW-1185">Reference proteome</keyword>
<dbReference type="InterPro" id="IPR029045">
    <property type="entry name" value="ClpP/crotonase-like_dom_sf"/>
</dbReference>
<protein>
    <submittedName>
        <fullName evidence="3">L-ornithine N(5)-oxygenase</fullName>
    </submittedName>
</protein>
<dbReference type="InterPro" id="IPR011990">
    <property type="entry name" value="TPR-like_helical_dom_sf"/>
</dbReference>
<evidence type="ECO:0000313" key="4">
    <source>
        <dbReference type="Proteomes" id="UP001152797"/>
    </source>
</evidence>
<dbReference type="SUPFAM" id="SSF48452">
    <property type="entry name" value="TPR-like"/>
    <property type="match status" value="1"/>
</dbReference>
<comment type="caution">
    <text evidence="1">The sequence shown here is derived from an EMBL/GenBank/DDBJ whole genome shotgun (WGS) entry which is preliminary data.</text>
</comment>
<evidence type="ECO:0000313" key="3">
    <source>
        <dbReference type="EMBL" id="CAL4783554.1"/>
    </source>
</evidence>
<dbReference type="EMBL" id="CAMXCT030002179">
    <property type="protein sequence ID" value="CAL4783554.1"/>
    <property type="molecule type" value="Genomic_DNA"/>
</dbReference>